<organism evidence="2 3">
    <name type="scientific">Perkinsus chesapeaki</name>
    <name type="common">Clam parasite</name>
    <name type="synonym">Perkinsus andrewsi</name>
    <dbReference type="NCBI Taxonomy" id="330153"/>
    <lineage>
        <taxon>Eukaryota</taxon>
        <taxon>Sar</taxon>
        <taxon>Alveolata</taxon>
        <taxon>Perkinsozoa</taxon>
        <taxon>Perkinsea</taxon>
        <taxon>Perkinsida</taxon>
        <taxon>Perkinsidae</taxon>
        <taxon>Perkinsus</taxon>
    </lineage>
</organism>
<gene>
    <name evidence="2" type="ORF">FOL47_003199</name>
</gene>
<name>A0A7J6M9A8_PERCH</name>
<feature type="transmembrane region" description="Helical" evidence="1">
    <location>
        <begin position="28"/>
        <end position="45"/>
    </location>
</feature>
<sequence length="155" mass="17403">MSLPSTAYPDTSGFSNRSLVHSSRFKRLLIGYCATAMVLIVVIQMNGCCMPMTGKYAGFNGEYFFYLEIDADQPKRTFGVANISIEKNPFTVRHTALNVKYHQGPSPKFTLDFDRANKELVRVCNDVGLDPSEWWGFGHGCEDITLFGADCKRLK</sequence>
<evidence type="ECO:0000256" key="1">
    <source>
        <dbReference type="SAM" id="Phobius"/>
    </source>
</evidence>
<evidence type="ECO:0000313" key="3">
    <source>
        <dbReference type="Proteomes" id="UP000591131"/>
    </source>
</evidence>
<keyword evidence="1" id="KW-0812">Transmembrane</keyword>
<reference evidence="2 3" key="1">
    <citation type="submission" date="2020-04" db="EMBL/GenBank/DDBJ databases">
        <title>Perkinsus chesapeaki whole genome sequence.</title>
        <authorList>
            <person name="Bogema D.R."/>
        </authorList>
    </citation>
    <scope>NUCLEOTIDE SEQUENCE [LARGE SCALE GENOMIC DNA]</scope>
    <source>
        <strain evidence="2">ATCC PRA-425</strain>
    </source>
</reference>
<dbReference type="AlphaFoldDB" id="A0A7J6M9A8"/>
<proteinExistence type="predicted"/>
<dbReference type="Proteomes" id="UP000591131">
    <property type="component" value="Unassembled WGS sequence"/>
</dbReference>
<evidence type="ECO:0000313" key="2">
    <source>
        <dbReference type="EMBL" id="KAF4668047.1"/>
    </source>
</evidence>
<keyword evidence="1" id="KW-1133">Transmembrane helix</keyword>
<comment type="caution">
    <text evidence="2">The sequence shown here is derived from an EMBL/GenBank/DDBJ whole genome shotgun (WGS) entry which is preliminary data.</text>
</comment>
<accession>A0A7J6M9A8</accession>
<dbReference type="EMBL" id="JAAPAO010000198">
    <property type="protein sequence ID" value="KAF4668047.1"/>
    <property type="molecule type" value="Genomic_DNA"/>
</dbReference>
<keyword evidence="3" id="KW-1185">Reference proteome</keyword>
<keyword evidence="1" id="KW-0472">Membrane</keyword>
<protein>
    <submittedName>
        <fullName evidence="2">Uncharacterized protein</fullName>
    </submittedName>
</protein>